<name>A0A5C6XAY8_9DELT</name>
<sequence>MRGVRMKTAVGSSVLVAAMALSATSWAHGPSSDEPICRSISASLSATFFAEGCESAVGLCTAGDLTQRGGRVVGSTRYVADGIGGGVIGEDSVVFPPVEPATTWTYAGVLTLITPYGELQSSDAGILDNAAGIFTEFNRVQGGTGIFEGASGTFYINGTTLADGSGFEAEITGEVCVTSWWSAMKMRRVFLP</sequence>
<dbReference type="OrthoDB" id="5504379at2"/>
<dbReference type="AlphaFoldDB" id="A0A5C6XAY8"/>
<evidence type="ECO:0000313" key="2">
    <source>
        <dbReference type="EMBL" id="TXD34328.1"/>
    </source>
</evidence>
<gene>
    <name evidence="2" type="ORF">FRC96_14095</name>
</gene>
<proteinExistence type="predicted"/>
<dbReference type="Proteomes" id="UP000321046">
    <property type="component" value="Unassembled WGS sequence"/>
</dbReference>
<protein>
    <submittedName>
        <fullName evidence="2">Uncharacterized protein</fullName>
    </submittedName>
</protein>
<evidence type="ECO:0000256" key="1">
    <source>
        <dbReference type="SAM" id="SignalP"/>
    </source>
</evidence>
<keyword evidence="1" id="KW-0732">Signal</keyword>
<feature type="chain" id="PRO_5022814785" evidence="1">
    <location>
        <begin position="28"/>
        <end position="192"/>
    </location>
</feature>
<accession>A0A5C6XAY8</accession>
<organism evidence="2 3">
    <name type="scientific">Lujinxingia vulgaris</name>
    <dbReference type="NCBI Taxonomy" id="2600176"/>
    <lineage>
        <taxon>Bacteria</taxon>
        <taxon>Deltaproteobacteria</taxon>
        <taxon>Bradymonadales</taxon>
        <taxon>Lujinxingiaceae</taxon>
        <taxon>Lujinxingia</taxon>
    </lineage>
</organism>
<comment type="caution">
    <text evidence="2">The sequence shown here is derived from an EMBL/GenBank/DDBJ whole genome shotgun (WGS) entry which is preliminary data.</text>
</comment>
<evidence type="ECO:0000313" key="3">
    <source>
        <dbReference type="Proteomes" id="UP000321046"/>
    </source>
</evidence>
<feature type="signal peptide" evidence="1">
    <location>
        <begin position="1"/>
        <end position="27"/>
    </location>
</feature>
<dbReference type="RefSeq" id="WP_146975276.1">
    <property type="nucleotide sequence ID" value="NZ_VOSL01000055.1"/>
</dbReference>
<reference evidence="2 3" key="1">
    <citation type="submission" date="2019-08" db="EMBL/GenBank/DDBJ databases">
        <title>Bradymonadales sp. TMQ2.</title>
        <authorList>
            <person name="Liang Q."/>
        </authorList>
    </citation>
    <scope>NUCLEOTIDE SEQUENCE [LARGE SCALE GENOMIC DNA]</scope>
    <source>
        <strain evidence="2 3">TMQ2</strain>
    </source>
</reference>
<dbReference type="EMBL" id="VOSL01000055">
    <property type="protein sequence ID" value="TXD34328.1"/>
    <property type="molecule type" value="Genomic_DNA"/>
</dbReference>